<dbReference type="PATRIC" id="fig|1423782.4.peg.264"/>
<evidence type="ECO:0008006" key="4">
    <source>
        <dbReference type="Google" id="ProtNLM"/>
    </source>
</evidence>
<sequence length="180" mass="20411">MAKDGTNRGGSRIGAGRKPKSLHDKIQAGQDAQVIDLPTPTNLEGHVMPPVKEYLKAKQKNGLEFDAADIFKETWKWLVERGCERLVNTQLIEQYAVSVSRWIQCEECISKFGFLARHPTTGNAIASPYVSMSRDYMKQSSQLWFQIFQVVKENNATTYQGSTPQDDVMERLLRSRKGMN</sequence>
<reference evidence="2 3" key="1">
    <citation type="journal article" date="2015" name="Genome Announc.">
        <title>Expanding the biotechnology potential of lactobacilli through comparative genomics of 213 strains and associated genera.</title>
        <authorList>
            <person name="Sun Z."/>
            <person name="Harris H.M."/>
            <person name="McCann A."/>
            <person name="Guo C."/>
            <person name="Argimon S."/>
            <person name="Zhang W."/>
            <person name="Yang X."/>
            <person name="Jeffery I.B."/>
            <person name="Cooney J.C."/>
            <person name="Kagawa T.F."/>
            <person name="Liu W."/>
            <person name="Song Y."/>
            <person name="Salvetti E."/>
            <person name="Wrobel A."/>
            <person name="Rasinkangas P."/>
            <person name="Parkhill J."/>
            <person name="Rea M.C."/>
            <person name="O'Sullivan O."/>
            <person name="Ritari J."/>
            <person name="Douillard F.P."/>
            <person name="Paul Ross R."/>
            <person name="Yang R."/>
            <person name="Briner A.E."/>
            <person name="Felis G.E."/>
            <person name="de Vos W.M."/>
            <person name="Barrangou R."/>
            <person name="Klaenhammer T.R."/>
            <person name="Caufield P.W."/>
            <person name="Cui Y."/>
            <person name="Zhang H."/>
            <person name="O'Toole P.W."/>
        </authorList>
    </citation>
    <scope>NUCLEOTIDE SEQUENCE [LARGE SCALE GENOMIC DNA]</scope>
    <source>
        <strain evidence="2 3">DSM 6035</strain>
    </source>
</reference>
<feature type="region of interest" description="Disordered" evidence="1">
    <location>
        <begin position="1"/>
        <end position="22"/>
    </location>
</feature>
<gene>
    <name evidence="2" type="ORF">FD32_GL000260</name>
</gene>
<evidence type="ECO:0000256" key="1">
    <source>
        <dbReference type="SAM" id="MobiDB-lite"/>
    </source>
</evidence>
<evidence type="ECO:0000313" key="2">
    <source>
        <dbReference type="EMBL" id="KRM26748.1"/>
    </source>
</evidence>
<dbReference type="RefSeq" id="WP_047767216.1">
    <property type="nucleotide sequence ID" value="NZ_AZGM01000075.1"/>
</dbReference>
<dbReference type="STRING" id="1423782.FD32_GL000260"/>
<organism evidence="2 3">
    <name type="scientific">Limosilactobacillus panis DSM 6035</name>
    <dbReference type="NCBI Taxonomy" id="1423782"/>
    <lineage>
        <taxon>Bacteria</taxon>
        <taxon>Bacillati</taxon>
        <taxon>Bacillota</taxon>
        <taxon>Bacilli</taxon>
        <taxon>Lactobacillales</taxon>
        <taxon>Lactobacillaceae</taxon>
        <taxon>Limosilactobacillus</taxon>
    </lineage>
</organism>
<dbReference type="InterPro" id="IPR006448">
    <property type="entry name" value="Phage_term_ssu_P27"/>
</dbReference>
<evidence type="ECO:0000313" key="3">
    <source>
        <dbReference type="Proteomes" id="UP000051412"/>
    </source>
</evidence>
<name>A0A0R1XIY9_9LACO</name>
<dbReference type="EMBL" id="AZGM01000075">
    <property type="protein sequence ID" value="KRM26748.1"/>
    <property type="molecule type" value="Genomic_DNA"/>
</dbReference>
<proteinExistence type="predicted"/>
<dbReference type="AlphaFoldDB" id="A0A0R1XIY9"/>
<dbReference type="Pfam" id="PF05119">
    <property type="entry name" value="Terminase_4"/>
    <property type="match status" value="1"/>
</dbReference>
<keyword evidence="3" id="KW-1185">Reference proteome</keyword>
<comment type="caution">
    <text evidence="2">The sequence shown here is derived from an EMBL/GenBank/DDBJ whole genome shotgun (WGS) entry which is preliminary data.</text>
</comment>
<accession>A0A0R1XIY9</accession>
<protein>
    <recommendedName>
        <fullName evidence="4">Terminase</fullName>
    </recommendedName>
</protein>
<dbReference type="OrthoDB" id="3078241at2"/>
<dbReference type="Proteomes" id="UP000051412">
    <property type="component" value="Unassembled WGS sequence"/>
</dbReference>